<evidence type="ECO:0000256" key="1">
    <source>
        <dbReference type="SAM" id="MobiDB-lite"/>
    </source>
</evidence>
<comment type="caution">
    <text evidence="3">The sequence shown here is derived from an EMBL/GenBank/DDBJ whole genome shotgun (WGS) entry which is preliminary data.</text>
</comment>
<dbReference type="InterPro" id="IPR047789">
    <property type="entry name" value="CU044_5270-like"/>
</dbReference>
<feature type="transmembrane region" description="Helical" evidence="2">
    <location>
        <begin position="51"/>
        <end position="72"/>
    </location>
</feature>
<dbReference type="NCBIfam" id="NF038083">
    <property type="entry name" value="CU044_5270_fam"/>
    <property type="match status" value="1"/>
</dbReference>
<accession>A0ABW4GPV0</accession>
<keyword evidence="2" id="KW-0472">Membrane</keyword>
<organism evidence="3 4">
    <name type="scientific">Nonomuraea guangzhouensis</name>
    <dbReference type="NCBI Taxonomy" id="1291555"/>
    <lineage>
        <taxon>Bacteria</taxon>
        <taxon>Bacillati</taxon>
        <taxon>Actinomycetota</taxon>
        <taxon>Actinomycetes</taxon>
        <taxon>Streptosporangiales</taxon>
        <taxon>Streptosporangiaceae</taxon>
        <taxon>Nonomuraea</taxon>
    </lineage>
</organism>
<dbReference type="EMBL" id="JBHUCM010000045">
    <property type="protein sequence ID" value="MFD1544865.1"/>
    <property type="molecule type" value="Genomic_DNA"/>
</dbReference>
<evidence type="ECO:0000313" key="4">
    <source>
        <dbReference type="Proteomes" id="UP001597097"/>
    </source>
</evidence>
<evidence type="ECO:0000256" key="2">
    <source>
        <dbReference type="SAM" id="Phobius"/>
    </source>
</evidence>
<keyword evidence="2" id="KW-0812">Transmembrane</keyword>
<evidence type="ECO:0000313" key="3">
    <source>
        <dbReference type="EMBL" id="MFD1544865.1"/>
    </source>
</evidence>
<keyword evidence="4" id="KW-1185">Reference proteome</keyword>
<dbReference type="Proteomes" id="UP001597097">
    <property type="component" value="Unassembled WGS sequence"/>
</dbReference>
<sequence>MTDHLFAQLKPAELDEMTEEAHRRRRSADLARAFQIPRSAHPPRTRFRIPFLLVAGTAAAGVAAAAVIVVAGSRTAPPAITPTATLPTAQTAIVAKPVDARSFLLAAAATAVREPATSGRYWYVRERTYQKVHVVPSEYMAAMEALIAEEKRKEKELKDKPDELAAQRKDITRKMVKLKTSELPYQAFTSDTQESWRAMKPGEANRFAGHQDVNVTFGSPQDEADWKAAGSPALVDKKPTTHDESSERILSIDNPSLTIQNISRLPTGQDAMKRRLDTLFKQSPNSARTGMTVYLWQTGVDLMTAPITPGTRSALFKVLAEQKGITSQGQVTDAVGRTGVALSTAGDDGVEFRMIINEETAELLQYEVVQKGQPLLRVALERMGWADRLGDLPA</sequence>
<protein>
    <submittedName>
        <fullName evidence="3">CU044_5270 family protein</fullName>
    </submittedName>
</protein>
<feature type="compositionally biased region" description="Basic and acidic residues" evidence="1">
    <location>
        <begin position="235"/>
        <end position="245"/>
    </location>
</feature>
<feature type="region of interest" description="Disordered" evidence="1">
    <location>
        <begin position="224"/>
        <end position="245"/>
    </location>
</feature>
<dbReference type="RefSeq" id="WP_219528857.1">
    <property type="nucleotide sequence ID" value="NZ_JAHKRM010000005.1"/>
</dbReference>
<name>A0ABW4GPV0_9ACTN</name>
<gene>
    <name evidence="3" type="ORF">ACFSJ0_48025</name>
</gene>
<proteinExistence type="predicted"/>
<keyword evidence="2" id="KW-1133">Transmembrane helix</keyword>
<reference evidence="4" key="1">
    <citation type="journal article" date="2019" name="Int. J. Syst. Evol. Microbiol.">
        <title>The Global Catalogue of Microorganisms (GCM) 10K type strain sequencing project: providing services to taxonomists for standard genome sequencing and annotation.</title>
        <authorList>
            <consortium name="The Broad Institute Genomics Platform"/>
            <consortium name="The Broad Institute Genome Sequencing Center for Infectious Disease"/>
            <person name="Wu L."/>
            <person name="Ma J."/>
        </authorList>
    </citation>
    <scope>NUCLEOTIDE SEQUENCE [LARGE SCALE GENOMIC DNA]</scope>
    <source>
        <strain evidence="4">CGMCC 1.15399</strain>
    </source>
</reference>